<dbReference type="InterPro" id="IPR026015">
    <property type="entry name" value="ATP_synth_OSCP/delta_N_sf"/>
</dbReference>
<evidence type="ECO:0000256" key="4">
    <source>
        <dbReference type="ARBA" id="ARBA00023065"/>
    </source>
</evidence>
<dbReference type="GO" id="GO:0005886">
    <property type="term" value="C:plasma membrane"/>
    <property type="evidence" value="ECO:0007669"/>
    <property type="project" value="UniProtKB-SubCell"/>
</dbReference>
<dbReference type="GO" id="GO:0045259">
    <property type="term" value="C:proton-transporting ATP synthase complex"/>
    <property type="evidence" value="ECO:0007669"/>
    <property type="project" value="UniProtKB-KW"/>
</dbReference>
<dbReference type="PANTHER" id="PTHR11910">
    <property type="entry name" value="ATP SYNTHASE DELTA CHAIN"/>
    <property type="match status" value="1"/>
</dbReference>
<keyword evidence="4 7" id="KW-0406">Ion transport</keyword>
<comment type="subcellular location">
    <subcellularLocation>
        <location evidence="7">Cell membrane</location>
        <topology evidence="7">Peripheral membrane protein</topology>
    </subcellularLocation>
    <subcellularLocation>
        <location evidence="1">Membrane</location>
    </subcellularLocation>
</comment>
<comment type="caution">
    <text evidence="8">The sequence shown here is derived from an EMBL/GenBank/DDBJ whole genome shotgun (WGS) entry which is preliminary data.</text>
</comment>
<dbReference type="HAMAP" id="MF_01416">
    <property type="entry name" value="ATP_synth_delta_bact"/>
    <property type="match status" value="1"/>
</dbReference>
<keyword evidence="6 7" id="KW-0066">ATP synthesis</keyword>
<reference evidence="9" key="1">
    <citation type="submission" date="2017-09" db="EMBL/GenBank/DDBJ databases">
        <title>Depth-based differentiation of microbial function through sediment-hosted aquifers and enrichment of novel symbionts in the deep terrestrial subsurface.</title>
        <authorList>
            <person name="Probst A.J."/>
            <person name="Ladd B."/>
            <person name="Jarett J.K."/>
            <person name="Geller-Mcgrath D.E."/>
            <person name="Sieber C.M.K."/>
            <person name="Emerson J.B."/>
            <person name="Anantharaman K."/>
            <person name="Thomas B.C."/>
            <person name="Malmstrom R."/>
            <person name="Stieglmeier M."/>
            <person name="Klingl A."/>
            <person name="Woyke T."/>
            <person name="Ryan C.M."/>
            <person name="Banfield J.F."/>
        </authorList>
    </citation>
    <scope>NUCLEOTIDE SEQUENCE [LARGE SCALE GENOMIC DNA]</scope>
</reference>
<dbReference type="EMBL" id="PFNG01000270">
    <property type="protein sequence ID" value="PIZ34722.1"/>
    <property type="molecule type" value="Genomic_DNA"/>
</dbReference>
<keyword evidence="7" id="KW-0139">CF(1)</keyword>
<dbReference type="InterPro" id="IPR000711">
    <property type="entry name" value="ATPase_OSCP/dsu"/>
</dbReference>
<dbReference type="AlphaFoldDB" id="A0A2M7T4S9"/>
<keyword evidence="7" id="KW-1003">Cell membrane</keyword>
<dbReference type="GO" id="GO:0046933">
    <property type="term" value="F:proton-transporting ATP synthase activity, rotational mechanism"/>
    <property type="evidence" value="ECO:0007669"/>
    <property type="project" value="UniProtKB-UniRule"/>
</dbReference>
<dbReference type="SUPFAM" id="SSF47928">
    <property type="entry name" value="N-terminal domain of the delta subunit of the F1F0-ATP synthase"/>
    <property type="match status" value="1"/>
</dbReference>
<evidence type="ECO:0000256" key="1">
    <source>
        <dbReference type="ARBA" id="ARBA00004370"/>
    </source>
</evidence>
<dbReference type="SUPFAM" id="SSF160527">
    <property type="entry name" value="V-type ATPase subunit E-like"/>
    <property type="match status" value="1"/>
</dbReference>
<evidence type="ECO:0000256" key="7">
    <source>
        <dbReference type="HAMAP-Rule" id="MF_01416"/>
    </source>
</evidence>
<evidence type="ECO:0000313" key="8">
    <source>
        <dbReference type="EMBL" id="PIZ34722.1"/>
    </source>
</evidence>
<accession>A0A2M7T4S9</accession>
<comment type="function">
    <text evidence="7">This protein is part of the stalk that links CF(0) to CF(1). It either transmits conformational changes from CF(0) to CF(1) or is implicated in proton conduction.</text>
</comment>
<keyword evidence="5 7" id="KW-0472">Membrane</keyword>
<name>A0A2M7T4S9_9ACTN</name>
<comment type="function">
    <text evidence="7">F(1)F(0) ATP synthase produces ATP from ADP in the presence of a proton or sodium gradient. F-type ATPases consist of two structural domains, F(1) containing the extramembraneous catalytic core and F(0) containing the membrane proton channel, linked together by a central stalk and a peripheral stalk. During catalysis, ATP synthesis in the catalytic domain of F(1) is coupled via a rotary mechanism of the central stalk subunits to proton translocation.</text>
</comment>
<keyword evidence="2 7" id="KW-0813">Transport</keyword>
<sequence>MRGEQVAREYGQALFEAAQGKGELEKVAQEIDVVGELFADPEFEGFFQSIKITSEEKKNVFNKVFLQGVSVLTRNFFWVMFDNNRENLFNEMRNEFERLLDEQSRRTVAKVITAVPLNDELKVKVQNRLTETLQKEVILETVVDPSIYGGMLIYANDQIIDASVKSRLNSLREKLIQTG</sequence>
<gene>
    <name evidence="7 8" type="primary">atpH</name>
    <name evidence="8" type="ORF">COY37_11485</name>
</gene>
<dbReference type="Pfam" id="PF00213">
    <property type="entry name" value="OSCP"/>
    <property type="match status" value="1"/>
</dbReference>
<evidence type="ECO:0000256" key="3">
    <source>
        <dbReference type="ARBA" id="ARBA00022781"/>
    </source>
</evidence>
<evidence type="ECO:0000256" key="6">
    <source>
        <dbReference type="ARBA" id="ARBA00023310"/>
    </source>
</evidence>
<dbReference type="Gene3D" id="1.10.520.20">
    <property type="entry name" value="N-terminal domain of the delta subunit of the F1F0-ATP synthase"/>
    <property type="match status" value="1"/>
</dbReference>
<dbReference type="RefSeq" id="WP_286678335.1">
    <property type="nucleotide sequence ID" value="NZ_MNXI01000074.1"/>
</dbReference>
<dbReference type="NCBIfam" id="TIGR01145">
    <property type="entry name" value="ATP_synt_delta"/>
    <property type="match status" value="1"/>
</dbReference>
<comment type="similarity">
    <text evidence="7">Belongs to the ATPase delta chain family.</text>
</comment>
<proteinExistence type="inferred from homology"/>
<dbReference type="PRINTS" id="PR00125">
    <property type="entry name" value="ATPASEDELTA"/>
</dbReference>
<evidence type="ECO:0000256" key="5">
    <source>
        <dbReference type="ARBA" id="ARBA00023136"/>
    </source>
</evidence>
<dbReference type="Proteomes" id="UP000230956">
    <property type="component" value="Unassembled WGS sequence"/>
</dbReference>
<organism evidence="8 9">
    <name type="scientific">Candidatus Aquicultor secundus</name>
    <dbReference type="NCBI Taxonomy" id="1973895"/>
    <lineage>
        <taxon>Bacteria</taxon>
        <taxon>Bacillati</taxon>
        <taxon>Actinomycetota</taxon>
        <taxon>Candidatus Aquicultoria</taxon>
        <taxon>Candidatus Aquicultorales</taxon>
        <taxon>Candidatus Aquicultoraceae</taxon>
        <taxon>Candidatus Aquicultor</taxon>
    </lineage>
</organism>
<keyword evidence="3 7" id="KW-0375">Hydrogen ion transport</keyword>
<protein>
    <recommendedName>
        <fullName evidence="7">ATP synthase subunit delta</fullName>
    </recommendedName>
    <alternativeName>
        <fullName evidence="7">ATP synthase F(1) sector subunit delta</fullName>
    </alternativeName>
    <alternativeName>
        <fullName evidence="7">F-type ATPase subunit delta</fullName>
        <shortName evidence="7">F-ATPase subunit delta</shortName>
    </alternativeName>
</protein>
<evidence type="ECO:0000313" key="9">
    <source>
        <dbReference type="Proteomes" id="UP000230956"/>
    </source>
</evidence>
<evidence type="ECO:0000256" key="2">
    <source>
        <dbReference type="ARBA" id="ARBA00022448"/>
    </source>
</evidence>